<protein>
    <recommendedName>
        <fullName evidence="1">Azaphilone pigments biosynthesis cluster protein L N-terminal domain-containing protein</fullName>
    </recommendedName>
</protein>
<reference evidence="3" key="2">
    <citation type="submission" date="2013-04" db="EMBL/GenBank/DDBJ databases">
        <title>Genomic mechanisms accounting for the adaptation to parasitism in nematode-trapping fungi.</title>
        <authorList>
            <person name="Ahren D.G."/>
        </authorList>
    </citation>
    <scope>NUCLEOTIDE SEQUENCE [LARGE SCALE GENOMIC DNA]</scope>
    <source>
        <strain evidence="3">CBS 200.50</strain>
    </source>
</reference>
<sequence>MEAAGAAASIIQIVAVAIQTTKLAYETISNILHAPESVRILQEQIEGLLQVLYNILELGQQCQNIRPSSAPTNNALVRLKLQVKSCQENVADILHRFKKLVETDGDKTIRKLGKRIRVILKDEDLKGWSNILSVHLDQLGIGVGVLESHIALWQARQFERQGHSNLLQHGETHDKLDRLASSISAGQIDVNSNLSNMLNYLNAQSNIMSTVSANINSQQIKLIGRLDRIENSVQTGFDTQQKSGNSILRNIQDLAAKVDLGFSQNCDLMAKQGGQSQQLMGMMEQIISIMQNIQTTSNTNFQALQSVDPPQVPPEAQQMGLTNFESVWHELSLIRSSGRQTLDNLSPEIMNYFNLFNTALQSVKERLPQISDYRSVVSLKKKEMITDVEYQDWEELYASLRNIESAKRALRVASSMRHTTLNKRSAKGYPSRLRLRSTTTMSNEYQGCSVAVETTKATWETFTGHGLPRSQIREFHGGSSGKETEEEIITTFFDIRNSNELASMFGYSELQISMLITESITRYGNLISIPCLVMRNVRGWDETSQKVIHAARRGDTAVLSYLFASGKASPKDYYSELPVSSPKSLIGMAADIPTIKFLLQAGAELCEDLDLSHNLWSEIFAQTVNWDELFIVLEKYDFDLTVITWYNMLLPALGESFAIQAATLLNKVSVGVAYKMSVVYSTTNADGKTTASLSDG</sequence>
<dbReference type="OrthoDB" id="539213at2759"/>
<reference evidence="2 3" key="1">
    <citation type="journal article" date="2013" name="PLoS Genet.">
        <title>Genomic mechanisms accounting for the adaptation to parasitism in nematode-trapping fungi.</title>
        <authorList>
            <person name="Meerupati T."/>
            <person name="Andersson K.M."/>
            <person name="Friman E."/>
            <person name="Kumar D."/>
            <person name="Tunlid A."/>
            <person name="Ahren D."/>
        </authorList>
    </citation>
    <scope>NUCLEOTIDE SEQUENCE [LARGE SCALE GENOMIC DNA]</scope>
    <source>
        <strain evidence="2 3">CBS 200.50</strain>
    </source>
</reference>
<name>S8C4D3_DACHA</name>
<accession>S8C4D3</accession>
<keyword evidence="3" id="KW-1185">Reference proteome</keyword>
<dbReference type="AlphaFoldDB" id="S8C4D3"/>
<evidence type="ECO:0000313" key="2">
    <source>
        <dbReference type="EMBL" id="EPS42547.1"/>
    </source>
</evidence>
<dbReference type="EMBL" id="AQGS01000110">
    <property type="protein sequence ID" value="EPS42547.1"/>
    <property type="molecule type" value="Genomic_DNA"/>
</dbReference>
<organism evidence="2 3">
    <name type="scientific">Dactylellina haptotyla (strain CBS 200.50)</name>
    <name type="common">Nematode-trapping fungus</name>
    <name type="synonym">Monacrosporium haptotylum</name>
    <dbReference type="NCBI Taxonomy" id="1284197"/>
    <lineage>
        <taxon>Eukaryota</taxon>
        <taxon>Fungi</taxon>
        <taxon>Dikarya</taxon>
        <taxon>Ascomycota</taxon>
        <taxon>Pezizomycotina</taxon>
        <taxon>Orbiliomycetes</taxon>
        <taxon>Orbiliales</taxon>
        <taxon>Orbiliaceae</taxon>
        <taxon>Dactylellina</taxon>
    </lineage>
</organism>
<feature type="domain" description="Azaphilone pigments biosynthesis cluster protein L N-terminal" evidence="1">
    <location>
        <begin position="2"/>
        <end position="148"/>
    </location>
</feature>
<dbReference type="HOGENOM" id="CLU_395877_0_0_1"/>
<evidence type="ECO:0000259" key="1">
    <source>
        <dbReference type="Pfam" id="PF17111"/>
    </source>
</evidence>
<dbReference type="Pfam" id="PF17111">
    <property type="entry name" value="PigL_N"/>
    <property type="match status" value="1"/>
</dbReference>
<dbReference type="Proteomes" id="UP000015100">
    <property type="component" value="Unassembled WGS sequence"/>
</dbReference>
<comment type="caution">
    <text evidence="2">The sequence shown here is derived from an EMBL/GenBank/DDBJ whole genome shotgun (WGS) entry which is preliminary data.</text>
</comment>
<dbReference type="InterPro" id="IPR031348">
    <property type="entry name" value="PigL_N"/>
</dbReference>
<gene>
    <name evidence="2" type="ORF">H072_3466</name>
</gene>
<proteinExistence type="predicted"/>
<evidence type="ECO:0000313" key="3">
    <source>
        <dbReference type="Proteomes" id="UP000015100"/>
    </source>
</evidence>